<dbReference type="InterPro" id="IPR013120">
    <property type="entry name" value="FAR_NAD-bd"/>
</dbReference>
<dbReference type="CDD" id="cd05263">
    <property type="entry name" value="MupV_like_SDR_e"/>
    <property type="match status" value="1"/>
</dbReference>
<reference evidence="2" key="1">
    <citation type="submission" date="2022-10" db="EMBL/GenBank/DDBJ databases">
        <title>The WGS of Solirubrobacter ginsenosidimutans DSM 21036.</title>
        <authorList>
            <person name="Jiang Z."/>
        </authorList>
    </citation>
    <scope>NUCLEOTIDE SEQUENCE</scope>
    <source>
        <strain evidence="2">DSM 21036</strain>
    </source>
</reference>
<dbReference type="InterPro" id="IPR026055">
    <property type="entry name" value="FAR"/>
</dbReference>
<protein>
    <submittedName>
        <fullName evidence="2">SDR family oxidoreductase</fullName>
    </submittedName>
</protein>
<feature type="domain" description="Thioester reductase (TE)" evidence="1">
    <location>
        <begin position="7"/>
        <end position="243"/>
    </location>
</feature>
<dbReference type="SUPFAM" id="SSF51735">
    <property type="entry name" value="NAD(P)-binding Rossmann-fold domains"/>
    <property type="match status" value="1"/>
</dbReference>
<dbReference type="InterPro" id="IPR036291">
    <property type="entry name" value="NAD(P)-bd_dom_sf"/>
</dbReference>
<dbReference type="Pfam" id="PF07993">
    <property type="entry name" value="NAD_binding_4"/>
    <property type="match status" value="1"/>
</dbReference>
<evidence type="ECO:0000259" key="1">
    <source>
        <dbReference type="Pfam" id="PF07993"/>
    </source>
</evidence>
<gene>
    <name evidence="2" type="ORF">OM076_31980</name>
</gene>
<comment type="caution">
    <text evidence="2">The sequence shown here is derived from an EMBL/GenBank/DDBJ whole genome shotgun (WGS) entry which is preliminary data.</text>
</comment>
<dbReference type="Gene3D" id="3.40.50.720">
    <property type="entry name" value="NAD(P)-binding Rossmann-like Domain"/>
    <property type="match status" value="1"/>
</dbReference>
<dbReference type="AlphaFoldDB" id="A0A9X3N4Z5"/>
<name>A0A9X3N4Z5_9ACTN</name>
<sequence length="368" mass="39733">MKSPVFLTGATGFLGMEVMARLLEKGDREVIALVRAADDVAAQERLDGILAKLWRDPSPYRDRARAVAGDVTSPGLGMDTGTRMTVAEEAGAVMHCAASISFDLPLDEARKINVEGTREIIGLARQAKNAGRLDRFIHVSTAYVAGVTEGTFRERQLDVGQAFRNTYEQTKWEAEHVVNDASDLDPVIARPSIVMGESGSGWTPAFNVLYWPIRAFSRGLFPEVPARPEALVDVVPVDYVADALVHLLEDSSSSGVVNLVSGRDACTVDELVGMTSAAFGKDRPRVVAPGSTGTGSAHADDQAAVYFPYFDMDMVFDDSRARALLGSAGIQCPHLTDYFPRLIEYAQTTRWGKTPLTREEAAAAHAAA</sequence>
<evidence type="ECO:0000313" key="2">
    <source>
        <dbReference type="EMBL" id="MDA0164933.1"/>
    </source>
</evidence>
<dbReference type="PANTHER" id="PTHR11011:SF45">
    <property type="entry name" value="FATTY ACYL-COA REDUCTASE CG8306-RELATED"/>
    <property type="match status" value="1"/>
</dbReference>
<dbReference type="Proteomes" id="UP001149140">
    <property type="component" value="Unassembled WGS sequence"/>
</dbReference>
<dbReference type="GO" id="GO:0080019">
    <property type="term" value="F:alcohol-forming very long-chain fatty acyl-CoA reductase activity"/>
    <property type="evidence" value="ECO:0007669"/>
    <property type="project" value="InterPro"/>
</dbReference>
<evidence type="ECO:0000313" key="3">
    <source>
        <dbReference type="Proteomes" id="UP001149140"/>
    </source>
</evidence>
<dbReference type="EMBL" id="JAPDOD010000039">
    <property type="protein sequence ID" value="MDA0164933.1"/>
    <property type="molecule type" value="Genomic_DNA"/>
</dbReference>
<keyword evidence="3" id="KW-1185">Reference proteome</keyword>
<dbReference type="PANTHER" id="PTHR11011">
    <property type="entry name" value="MALE STERILITY PROTEIN 2-RELATED"/>
    <property type="match status" value="1"/>
</dbReference>
<dbReference type="GO" id="GO:0035336">
    <property type="term" value="P:long-chain fatty-acyl-CoA metabolic process"/>
    <property type="evidence" value="ECO:0007669"/>
    <property type="project" value="TreeGrafter"/>
</dbReference>
<organism evidence="2 3">
    <name type="scientific">Solirubrobacter ginsenosidimutans</name>
    <dbReference type="NCBI Taxonomy" id="490573"/>
    <lineage>
        <taxon>Bacteria</taxon>
        <taxon>Bacillati</taxon>
        <taxon>Actinomycetota</taxon>
        <taxon>Thermoleophilia</taxon>
        <taxon>Solirubrobacterales</taxon>
        <taxon>Solirubrobacteraceae</taxon>
        <taxon>Solirubrobacter</taxon>
    </lineage>
</organism>
<dbReference type="RefSeq" id="WP_270044186.1">
    <property type="nucleotide sequence ID" value="NZ_JAPDOD010000039.1"/>
</dbReference>
<accession>A0A9X3N4Z5</accession>
<proteinExistence type="predicted"/>